<evidence type="ECO:0000313" key="1">
    <source>
        <dbReference type="EMBL" id="KAJ4703734.1"/>
    </source>
</evidence>
<dbReference type="EMBL" id="CM051406">
    <property type="protein sequence ID" value="KAJ4703734.1"/>
    <property type="molecule type" value="Genomic_DNA"/>
</dbReference>
<organism evidence="1 2">
    <name type="scientific">Melia azedarach</name>
    <name type="common">Chinaberry tree</name>
    <dbReference type="NCBI Taxonomy" id="155640"/>
    <lineage>
        <taxon>Eukaryota</taxon>
        <taxon>Viridiplantae</taxon>
        <taxon>Streptophyta</taxon>
        <taxon>Embryophyta</taxon>
        <taxon>Tracheophyta</taxon>
        <taxon>Spermatophyta</taxon>
        <taxon>Magnoliopsida</taxon>
        <taxon>eudicotyledons</taxon>
        <taxon>Gunneridae</taxon>
        <taxon>Pentapetalae</taxon>
        <taxon>rosids</taxon>
        <taxon>malvids</taxon>
        <taxon>Sapindales</taxon>
        <taxon>Meliaceae</taxon>
        <taxon>Melia</taxon>
    </lineage>
</organism>
<evidence type="ECO:0000313" key="2">
    <source>
        <dbReference type="Proteomes" id="UP001164539"/>
    </source>
</evidence>
<gene>
    <name evidence="1" type="ORF">OWV82_023595</name>
</gene>
<name>A0ACC1WXI1_MELAZ</name>
<keyword evidence="2" id="KW-1185">Reference proteome</keyword>
<proteinExistence type="predicted"/>
<accession>A0ACC1WXI1</accession>
<reference evidence="1 2" key="1">
    <citation type="journal article" date="2023" name="Science">
        <title>Complex scaffold remodeling in plant triterpene biosynthesis.</title>
        <authorList>
            <person name="De La Pena R."/>
            <person name="Hodgson H."/>
            <person name="Liu J.C."/>
            <person name="Stephenson M.J."/>
            <person name="Martin A.C."/>
            <person name="Owen C."/>
            <person name="Harkess A."/>
            <person name="Leebens-Mack J."/>
            <person name="Jimenez L.E."/>
            <person name="Osbourn A."/>
            <person name="Sattely E.S."/>
        </authorList>
    </citation>
    <scope>NUCLEOTIDE SEQUENCE [LARGE SCALE GENOMIC DNA]</scope>
    <source>
        <strain evidence="2">cv. JPN11</strain>
        <tissue evidence="1">Leaf</tissue>
    </source>
</reference>
<protein>
    <submittedName>
        <fullName evidence="1">GDSL esterase/lipase</fullName>
    </submittedName>
</protein>
<comment type="caution">
    <text evidence="1">The sequence shown here is derived from an EMBL/GenBank/DDBJ whole genome shotgun (WGS) entry which is preliminary data.</text>
</comment>
<dbReference type="Proteomes" id="UP001164539">
    <property type="component" value="Chromosome 13"/>
</dbReference>
<sequence>MAPEAKIWCNIVFVLLFVISNFQYFCKAKPRVPCYFIFGDSLADNGNNNVLPTLARANFPPYGIDFPTGATGRFSNGRTAFDIIGELLGFDNFIPPFTGVWTSDIMSGVNYASAAAGILDQTGIDVGGHFSMNMQLFFHQFIISHIIPRLGNNNQSAGDYLSKCLYVVNIGSNDYIRNYFVPLLYPTSHLFTPKKFAAFLIHHYSRQIRALHECGARKIALFGLGSIGCTPNAIATYKRYGSPCVEKMNRAVKFFNDDLKLLVYQLNKQIPDSKFTFINVSGITSGNLSAQGFKVIDAPCCQAIANFSCIPYTSPCKNRSEYWFWDDFHPTEATNRFVAERSYLAVNSTDVYPYDISHLISL</sequence>